<organism evidence="12 14">
    <name type="scientific">Mycoplasmopsis cynos</name>
    <dbReference type="NCBI Taxonomy" id="171284"/>
    <lineage>
        <taxon>Bacteria</taxon>
        <taxon>Bacillati</taxon>
        <taxon>Mycoplasmatota</taxon>
        <taxon>Mycoplasmoidales</taxon>
        <taxon>Metamycoplasmataceae</taxon>
        <taxon>Mycoplasmopsis</taxon>
    </lineage>
</organism>
<dbReference type="Proteomes" id="UP001327314">
    <property type="component" value="Chromosome"/>
</dbReference>
<dbReference type="Proteomes" id="UP000289506">
    <property type="component" value="Plasmid 13"/>
</dbReference>
<keyword evidence="6" id="KW-0598">Phosphotransferase system</keyword>
<comment type="subcellular location">
    <subcellularLocation>
        <location evidence="1">Cytoplasm</location>
    </subcellularLocation>
</comment>
<proteinExistence type="predicted"/>
<protein>
    <recommendedName>
        <fullName evidence="9">Ascorbate-specific PTS system EIIA component</fullName>
    </recommendedName>
    <alternativeName>
        <fullName evidence="10">Ascorbate-specific phosphotransferase enzyme IIA component</fullName>
    </alternativeName>
</protein>
<dbReference type="GO" id="GO:0009401">
    <property type="term" value="P:phosphoenolpyruvate-dependent sugar phosphotransferase system"/>
    <property type="evidence" value="ECO:0007669"/>
    <property type="project" value="UniProtKB-KW"/>
</dbReference>
<keyword evidence="4" id="KW-0597">Phosphoprotein</keyword>
<keyword evidence="12" id="KW-0614">Plasmid</keyword>
<evidence type="ECO:0000256" key="7">
    <source>
        <dbReference type="ARBA" id="ARBA00022777"/>
    </source>
</evidence>
<dbReference type="EMBL" id="LR214986">
    <property type="protein sequence ID" value="VEU64598.1"/>
    <property type="molecule type" value="Genomic_DNA"/>
</dbReference>
<evidence type="ECO:0000256" key="9">
    <source>
        <dbReference type="ARBA" id="ARBA00041175"/>
    </source>
</evidence>
<evidence type="ECO:0000256" key="2">
    <source>
        <dbReference type="ARBA" id="ARBA00022448"/>
    </source>
</evidence>
<dbReference type="Gene3D" id="3.40.930.10">
    <property type="entry name" value="Mannitol-specific EII, Chain A"/>
    <property type="match status" value="1"/>
</dbReference>
<dbReference type="PANTHER" id="PTHR36203">
    <property type="entry name" value="ASCORBATE-SPECIFIC PTS SYSTEM EIIA COMPONENT"/>
    <property type="match status" value="1"/>
</dbReference>
<evidence type="ECO:0000256" key="10">
    <source>
        <dbReference type="ARBA" id="ARBA00042072"/>
    </source>
</evidence>
<feature type="domain" description="PTS EIIA type-2" evidence="11">
    <location>
        <begin position="2"/>
        <end position="145"/>
    </location>
</feature>
<name>A0A449AHV6_9BACT</name>
<sequence length="148" mass="17108">MKLFNTQMLEWIDEKIDWKEAIHKGVELLVNNNKATFELEEKILEVTKEFGAYYVLEKGIALVHAPAGGHCLEAATSTLILKDEIVFNNQPEKMAKIIITLSAPDNISHFDFIKEFGDYFMNQDFKQKVLNIKSLHEFIELISNYEVK</sequence>
<dbReference type="GO" id="GO:0016301">
    <property type="term" value="F:kinase activity"/>
    <property type="evidence" value="ECO:0007669"/>
    <property type="project" value="UniProtKB-KW"/>
</dbReference>
<comment type="function">
    <text evidence="8">The phosphoenolpyruvate-dependent sugar phosphotransferase system (sugar PTS), a major carbohydrate active transport system, catalyzes the phosphorylation of incoming sugar substrates concomitantly with their translocation across the cell membrane. The enzyme II UlaABC PTS system is involved in ascorbate transport.</text>
</comment>
<evidence type="ECO:0000313" key="15">
    <source>
        <dbReference type="Proteomes" id="UP001327314"/>
    </source>
</evidence>
<keyword evidence="7" id="KW-0418">Kinase</keyword>
<evidence type="ECO:0000256" key="6">
    <source>
        <dbReference type="ARBA" id="ARBA00022683"/>
    </source>
</evidence>
<evidence type="ECO:0000256" key="3">
    <source>
        <dbReference type="ARBA" id="ARBA00022490"/>
    </source>
</evidence>
<dbReference type="Pfam" id="PF00359">
    <property type="entry name" value="PTS_EIIA_2"/>
    <property type="match status" value="1"/>
</dbReference>
<reference evidence="13 15" key="2">
    <citation type="submission" date="2023-12" db="EMBL/GenBank/DDBJ databases">
        <title>Hybrid Genome Assemblies of Mycoplasma cynos and Mycoplasma felis isolated from Dogs and Cats with Infectious Respiratory Disease.</title>
        <authorList>
            <person name="Framst I."/>
            <person name="Cai H."/>
            <person name="Ramesh P."/>
            <person name="Maboni G."/>
        </authorList>
    </citation>
    <scope>NUCLEOTIDE SEQUENCE [LARGE SCALE GENOMIC DNA]</scope>
    <source>
        <strain evidence="13 15">30510</strain>
    </source>
</reference>
<geneLocation type="plasmid" evidence="12 14">
    <name>13</name>
</geneLocation>
<dbReference type="EMBL" id="CP141046">
    <property type="protein sequence ID" value="WQQ20208.1"/>
    <property type="molecule type" value="Genomic_DNA"/>
</dbReference>
<evidence type="ECO:0000256" key="1">
    <source>
        <dbReference type="ARBA" id="ARBA00004496"/>
    </source>
</evidence>
<dbReference type="AlphaFoldDB" id="A0A449AHV6"/>
<evidence type="ECO:0000256" key="4">
    <source>
        <dbReference type="ARBA" id="ARBA00022553"/>
    </source>
</evidence>
<evidence type="ECO:0000256" key="5">
    <source>
        <dbReference type="ARBA" id="ARBA00022679"/>
    </source>
</evidence>
<evidence type="ECO:0000313" key="14">
    <source>
        <dbReference type="Proteomes" id="UP000289506"/>
    </source>
</evidence>
<keyword evidence="3" id="KW-0963">Cytoplasm</keyword>
<evidence type="ECO:0000259" key="11">
    <source>
        <dbReference type="PROSITE" id="PS51094"/>
    </source>
</evidence>
<dbReference type="InterPro" id="IPR051351">
    <property type="entry name" value="Ascorbate-PTS_EIIA_comp"/>
</dbReference>
<keyword evidence="13" id="KW-0762">Sugar transport</keyword>
<dbReference type="PROSITE" id="PS51094">
    <property type="entry name" value="PTS_EIIA_TYPE_2"/>
    <property type="match status" value="1"/>
</dbReference>
<dbReference type="SUPFAM" id="SSF55804">
    <property type="entry name" value="Phoshotransferase/anion transport protein"/>
    <property type="match status" value="1"/>
</dbReference>
<dbReference type="InterPro" id="IPR016152">
    <property type="entry name" value="PTrfase/Anion_transptr"/>
</dbReference>
<evidence type="ECO:0000256" key="8">
    <source>
        <dbReference type="ARBA" id="ARBA00037387"/>
    </source>
</evidence>
<keyword evidence="5 12" id="KW-0808">Transferase</keyword>
<dbReference type="RefSeq" id="WP_129720517.1">
    <property type="nucleotide sequence ID" value="NZ_CP140753.1"/>
</dbReference>
<gene>
    <name evidence="12" type="primary">ulaC_2</name>
    <name evidence="12" type="ORF">NCTC10142_00352</name>
    <name evidence="13" type="ORF">RRG46_01515</name>
</gene>
<evidence type="ECO:0000313" key="12">
    <source>
        <dbReference type="EMBL" id="VEU64598.1"/>
    </source>
</evidence>
<dbReference type="GO" id="GO:0005737">
    <property type="term" value="C:cytoplasm"/>
    <property type="evidence" value="ECO:0007669"/>
    <property type="project" value="UniProtKB-SubCell"/>
</dbReference>
<dbReference type="InterPro" id="IPR002178">
    <property type="entry name" value="PTS_EIIA_type-2_dom"/>
</dbReference>
<keyword evidence="2" id="KW-0813">Transport</keyword>
<dbReference type="PANTHER" id="PTHR36203:SF1">
    <property type="entry name" value="ASCORBATE-SPECIFIC PTS SYSTEM EIIA COMPONENT"/>
    <property type="match status" value="1"/>
</dbReference>
<evidence type="ECO:0000313" key="13">
    <source>
        <dbReference type="EMBL" id="WQQ20208.1"/>
    </source>
</evidence>
<accession>A0A449AHV6</accession>
<reference evidence="12 14" key="1">
    <citation type="submission" date="2019-01" db="EMBL/GenBank/DDBJ databases">
        <authorList>
            <consortium name="Pathogen Informatics"/>
        </authorList>
    </citation>
    <scope>NUCLEOTIDE SEQUENCE [LARGE SCALE GENOMIC DNA]</scope>
    <source>
        <strain evidence="12 14">NCTC10142</strain>
        <plasmid evidence="14">13</plasmid>
    </source>
</reference>